<feature type="binding site" evidence="4">
    <location>
        <position position="232"/>
    </location>
    <ligand>
        <name>Mg(2+)</name>
        <dbReference type="ChEBI" id="CHEBI:18420"/>
    </ligand>
</feature>
<comment type="caution">
    <text evidence="7">The sequence shown here is derived from an EMBL/GenBank/DDBJ whole genome shotgun (WGS) entry which is preliminary data.</text>
</comment>
<dbReference type="SMART" id="SM00922">
    <property type="entry name" value="MR_MLE"/>
    <property type="match status" value="1"/>
</dbReference>
<dbReference type="GO" id="GO:0009234">
    <property type="term" value="P:menaquinone biosynthetic process"/>
    <property type="evidence" value="ECO:0007669"/>
    <property type="project" value="UniProtKB-UniRule"/>
</dbReference>
<sequence length="337" mass="38358">MNVPHEYEKRYKFDFYSYRRRFKYPLSTSHGDWYVRKGIILRLSDENGQVGWGEIAPIPWFGSESLEQALDFCRQLNGEITLSNIDNIPSILPACQFGLESAWESVIAHPYLSYLCPSTPLTYSFLLPTGKAALEAWQIAWNQGHRTLKWKIGVANIEYELKLFEQLTQVLPPSVKLRLDSNGGLSRQETHQWLQVADSSGIVEFLEQPLPPEKFKAMLEMSHQYSTPIALDESVATLDKLESCYQQGWRGIVVIKPSIAGSPKRLRQLCQQWEIDAVFSSALETLIGTKAALKLAGELSKCDRAVGFGVNQYFDQDFNIDCEQGERAREIRVTLNN</sequence>
<dbReference type="HAMAP" id="MF_00470">
    <property type="entry name" value="MenC_1"/>
    <property type="match status" value="1"/>
</dbReference>
<evidence type="ECO:0000259" key="6">
    <source>
        <dbReference type="SMART" id="SM00922"/>
    </source>
</evidence>
<evidence type="ECO:0000256" key="3">
    <source>
        <dbReference type="ARBA" id="ARBA00023239"/>
    </source>
</evidence>
<dbReference type="SFLD" id="SFLDG00180">
    <property type="entry name" value="muconate_cycloisomerase"/>
    <property type="match status" value="1"/>
</dbReference>
<dbReference type="InterPro" id="IPR041338">
    <property type="entry name" value="OSBS_N"/>
</dbReference>
<comment type="function">
    <text evidence="4">Converts 2-succinyl-6-hydroxy-2,4-cyclohexadiene-1-carboxylate (SHCHC) to 2-succinylbenzoate (OSB).</text>
</comment>
<dbReference type="Gene3D" id="3.20.20.120">
    <property type="entry name" value="Enolase-like C-terminal domain"/>
    <property type="match status" value="1"/>
</dbReference>
<dbReference type="UniPathway" id="UPA00995"/>
<comment type="similarity">
    <text evidence="4">Belongs to the mandelate racemase/muconate lactonizing enzyme family. MenC type 1 subfamily.</text>
</comment>
<dbReference type="NCBIfam" id="NF002739">
    <property type="entry name" value="PRK02714.1"/>
    <property type="match status" value="1"/>
</dbReference>
<dbReference type="GO" id="GO:0043748">
    <property type="term" value="F:O-succinylbenzoate synthase activity"/>
    <property type="evidence" value="ECO:0007669"/>
    <property type="project" value="UniProtKB-EC"/>
</dbReference>
<dbReference type="UniPathway" id="UPA01057">
    <property type="reaction ID" value="UER00165"/>
</dbReference>
<evidence type="ECO:0000256" key="5">
    <source>
        <dbReference type="NCBIfam" id="TIGR01927"/>
    </source>
</evidence>
<dbReference type="SUPFAM" id="SSF51604">
    <property type="entry name" value="Enolase C-terminal domain-like"/>
    <property type="match status" value="1"/>
</dbReference>
<dbReference type="SUPFAM" id="SSF54826">
    <property type="entry name" value="Enolase N-terminal domain-like"/>
    <property type="match status" value="1"/>
</dbReference>
<comment type="pathway">
    <text evidence="4">Quinol/quinone metabolism; 1,4-dihydroxy-2-naphthoate biosynthesis; 1,4-dihydroxy-2-naphthoate from chorismate: step 4/7.</text>
</comment>
<evidence type="ECO:0000313" key="7">
    <source>
        <dbReference type="EMBL" id="NER30589.1"/>
    </source>
</evidence>
<feature type="active site" description="Proton donor" evidence="4">
    <location>
        <position position="151"/>
    </location>
</feature>
<dbReference type="InterPro" id="IPR010196">
    <property type="entry name" value="OSB_synthase_MenC1"/>
</dbReference>
<gene>
    <name evidence="4" type="primary">menC</name>
    <name evidence="7" type="ORF">F6J89_23970</name>
</gene>
<evidence type="ECO:0000256" key="1">
    <source>
        <dbReference type="ARBA" id="ARBA00022723"/>
    </source>
</evidence>
<dbReference type="GO" id="GO:0000287">
    <property type="term" value="F:magnesium ion binding"/>
    <property type="evidence" value="ECO:0007669"/>
    <property type="project" value="UniProtKB-UniRule"/>
</dbReference>
<name>A0A6B3NBV8_9CYAN</name>
<comment type="cofactor">
    <cofactor evidence="4">
        <name>a divalent metal cation</name>
        <dbReference type="ChEBI" id="CHEBI:60240"/>
    </cofactor>
</comment>
<feature type="binding site" evidence="4">
    <location>
        <position position="207"/>
    </location>
    <ligand>
        <name>Mg(2+)</name>
        <dbReference type="ChEBI" id="CHEBI:18420"/>
    </ligand>
</feature>
<reference evidence="7" key="1">
    <citation type="submission" date="2019-11" db="EMBL/GenBank/DDBJ databases">
        <title>Genomic insights into an expanded diversity of filamentous marine cyanobacteria reveals the extraordinary biosynthetic potential of Moorea and Okeania.</title>
        <authorList>
            <person name="Ferreira Leao T."/>
            <person name="Wang M."/>
            <person name="Moss N."/>
            <person name="Da Silva R."/>
            <person name="Sanders J."/>
            <person name="Nurk S."/>
            <person name="Gurevich A."/>
            <person name="Humphrey G."/>
            <person name="Reher R."/>
            <person name="Zhu Q."/>
            <person name="Belda-Ferre P."/>
            <person name="Glukhov E."/>
            <person name="Rex R."/>
            <person name="Dorrestein P.C."/>
            <person name="Knight R."/>
            <person name="Pevzner P."/>
            <person name="Gerwick W.H."/>
            <person name="Gerwick L."/>
        </authorList>
    </citation>
    <scope>NUCLEOTIDE SEQUENCE</scope>
    <source>
        <strain evidence="7">SIO1C4</strain>
    </source>
</reference>
<feature type="domain" description="Mandelate racemase/muconate lactonizing enzyme C-terminal" evidence="6">
    <location>
        <begin position="130"/>
        <end position="228"/>
    </location>
</feature>
<dbReference type="SFLD" id="SFLDF00009">
    <property type="entry name" value="o-succinylbenzoate_synthase"/>
    <property type="match status" value="1"/>
</dbReference>
<keyword evidence="1 4" id="KW-0479">Metal-binding</keyword>
<comment type="catalytic activity">
    <reaction evidence="4">
        <text>(1R,6R)-6-hydroxy-2-succinyl-cyclohexa-2,4-diene-1-carboxylate = 2-succinylbenzoate + H2O</text>
        <dbReference type="Rhea" id="RHEA:10196"/>
        <dbReference type="ChEBI" id="CHEBI:15377"/>
        <dbReference type="ChEBI" id="CHEBI:18325"/>
        <dbReference type="ChEBI" id="CHEBI:58689"/>
        <dbReference type="EC" id="4.2.1.113"/>
    </reaction>
</comment>
<organism evidence="7">
    <name type="scientific">Symploca sp. SIO1C4</name>
    <dbReference type="NCBI Taxonomy" id="2607765"/>
    <lineage>
        <taxon>Bacteria</taxon>
        <taxon>Bacillati</taxon>
        <taxon>Cyanobacteriota</taxon>
        <taxon>Cyanophyceae</taxon>
        <taxon>Coleofasciculales</taxon>
        <taxon>Coleofasciculaceae</taxon>
        <taxon>Symploca</taxon>
    </lineage>
</organism>
<evidence type="ECO:0000256" key="4">
    <source>
        <dbReference type="HAMAP-Rule" id="MF_00470"/>
    </source>
</evidence>
<dbReference type="InterPro" id="IPR013342">
    <property type="entry name" value="Mandelate_racemase_C"/>
</dbReference>
<feature type="binding site" evidence="4">
    <location>
        <position position="180"/>
    </location>
    <ligand>
        <name>Mg(2+)</name>
        <dbReference type="ChEBI" id="CHEBI:18420"/>
    </ligand>
</feature>
<dbReference type="InterPro" id="IPR029017">
    <property type="entry name" value="Enolase-like_N"/>
</dbReference>
<dbReference type="Gene3D" id="3.30.390.10">
    <property type="entry name" value="Enolase-like, N-terminal domain"/>
    <property type="match status" value="1"/>
</dbReference>
<evidence type="ECO:0000256" key="2">
    <source>
        <dbReference type="ARBA" id="ARBA00022842"/>
    </source>
</evidence>
<proteinExistence type="inferred from homology"/>
<accession>A0A6B3NBV8</accession>
<dbReference type="InterPro" id="IPR029065">
    <property type="entry name" value="Enolase_C-like"/>
</dbReference>
<dbReference type="EC" id="4.2.1.113" evidence="4 5"/>
<dbReference type="GO" id="GO:0042372">
    <property type="term" value="P:phylloquinone biosynthetic process"/>
    <property type="evidence" value="ECO:0007669"/>
    <property type="project" value="UniProtKB-UniRule"/>
</dbReference>
<dbReference type="NCBIfam" id="TIGR01927">
    <property type="entry name" value="menC_gam_Gplu"/>
    <property type="match status" value="1"/>
</dbReference>
<dbReference type="Pfam" id="PF21508">
    <property type="entry name" value="MenC_N"/>
    <property type="match status" value="1"/>
</dbReference>
<dbReference type="AlphaFoldDB" id="A0A6B3NBV8"/>
<keyword evidence="2 4" id="KW-0460">Magnesium</keyword>
<dbReference type="PANTHER" id="PTHR48073:SF2">
    <property type="entry name" value="O-SUCCINYLBENZOATE SYNTHASE"/>
    <property type="match status" value="1"/>
</dbReference>
<dbReference type="SFLD" id="SFLDS00001">
    <property type="entry name" value="Enolase"/>
    <property type="match status" value="1"/>
</dbReference>
<keyword evidence="3 4" id="KW-0456">Lyase</keyword>
<protein>
    <recommendedName>
        <fullName evidence="4 5">o-succinylbenzoate synthase</fullName>
        <shortName evidence="4">OSB synthase</shortName>
        <shortName evidence="4">OSBS</shortName>
        <ecNumber evidence="4 5">4.2.1.113</ecNumber>
    </recommendedName>
    <alternativeName>
        <fullName evidence="4">4-(2'-carboxyphenyl)-4-oxybutyric acid synthase</fullName>
    </alternativeName>
    <alternativeName>
        <fullName evidence="4">o-succinylbenzoic acid synthase</fullName>
    </alternativeName>
</protein>
<dbReference type="CDD" id="cd03320">
    <property type="entry name" value="OSBS"/>
    <property type="match status" value="1"/>
</dbReference>
<dbReference type="EMBL" id="JAAHFQ010000594">
    <property type="protein sequence ID" value="NER30589.1"/>
    <property type="molecule type" value="Genomic_DNA"/>
</dbReference>
<comment type="pathway">
    <text evidence="4">Cofactor biosynthesis; phylloquinone biosynthesis.</text>
</comment>
<dbReference type="InterPro" id="IPR036849">
    <property type="entry name" value="Enolase-like_C_sf"/>
</dbReference>
<dbReference type="Pfam" id="PF13378">
    <property type="entry name" value="MR_MLE_C"/>
    <property type="match status" value="1"/>
</dbReference>
<feature type="active site" description="Proton acceptor" evidence="4">
    <location>
        <position position="256"/>
    </location>
</feature>
<dbReference type="PANTHER" id="PTHR48073">
    <property type="entry name" value="O-SUCCINYLBENZOATE SYNTHASE-RELATED"/>
    <property type="match status" value="1"/>
</dbReference>